<dbReference type="InterPro" id="IPR006619">
    <property type="entry name" value="PGRP_domain_met/bac"/>
</dbReference>
<keyword evidence="2" id="KW-0399">Innate immunity</keyword>
<evidence type="ECO:0000256" key="4">
    <source>
        <dbReference type="SAM" id="Phobius"/>
    </source>
</evidence>
<dbReference type="GO" id="GO:0009253">
    <property type="term" value="P:peptidoglycan catabolic process"/>
    <property type="evidence" value="ECO:0007669"/>
    <property type="project" value="InterPro"/>
</dbReference>
<dbReference type="SUPFAM" id="SSF55846">
    <property type="entry name" value="N-acetylmuramoyl-L-alanine amidase-like"/>
    <property type="match status" value="1"/>
</dbReference>
<keyword evidence="6" id="KW-1185">Reference proteome</keyword>
<dbReference type="CDD" id="cd06583">
    <property type="entry name" value="PGRP"/>
    <property type="match status" value="1"/>
</dbReference>
<keyword evidence="4" id="KW-0472">Membrane</keyword>
<keyword evidence="3" id="KW-0391">Immunity</keyword>
<dbReference type="GO" id="GO:0045087">
    <property type="term" value="P:innate immune response"/>
    <property type="evidence" value="ECO:0007669"/>
    <property type="project" value="UniProtKB-KW"/>
</dbReference>
<dbReference type="InterPro" id="IPR002502">
    <property type="entry name" value="Amidase_domain"/>
</dbReference>
<dbReference type="InterPro" id="IPR015510">
    <property type="entry name" value="PGRP"/>
</dbReference>
<sequence length="338" mass="38221">MDGASRDSADELNCRVRGTKKPLSRRSEFIMAAMLWYDADTNRMSPSYNRNYGSYTAEMVDLDDQPIVNGPPNMPTINNLSVTRSSRVHFGPKITNVNQTVHSTEVIKGRILGLELVSTNTAPRLRCTVAVFVCWALLVASALAFCILYFALYKHQTLLDIGIKEPWYLRRDDWQAMPAYEIEFLQLPVQYVLIGHSASNYCTEKYSCIQKMLDIQLDHLQRDFGDIGPNFLLSGNGLLFEGRGANVIGAMVKSWNTKMISVMFMGDYRKDPISEAQFNHLNILLDVLLEKNVLRSDYTIYGNCQVSTQTISPGPNVMKNLHYLKHWNSSNSNLCLPG</sequence>
<dbReference type="GO" id="GO:0008745">
    <property type="term" value="F:N-acetylmuramoyl-L-alanine amidase activity"/>
    <property type="evidence" value="ECO:0007669"/>
    <property type="project" value="InterPro"/>
</dbReference>
<comment type="similarity">
    <text evidence="1">Belongs to the N-acetylmuramoyl-L-alanine amidase 2 family.</text>
</comment>
<feature type="domain" description="Peptidoglycan recognition protein family" evidence="5">
    <location>
        <begin position="166"/>
        <end position="307"/>
    </location>
</feature>
<dbReference type="RefSeq" id="XP_026759339.1">
    <property type="nucleotide sequence ID" value="XM_026903538.3"/>
</dbReference>
<dbReference type="Gene3D" id="3.40.80.10">
    <property type="entry name" value="Peptidoglycan recognition protein-like"/>
    <property type="match status" value="1"/>
</dbReference>
<dbReference type="AlphaFoldDB" id="A0A6J1WTV5"/>
<accession>A0A6J1WTV5</accession>
<evidence type="ECO:0000256" key="2">
    <source>
        <dbReference type="ARBA" id="ARBA00022588"/>
    </source>
</evidence>
<feature type="transmembrane region" description="Helical" evidence="4">
    <location>
        <begin position="129"/>
        <end position="152"/>
    </location>
</feature>
<keyword evidence="4" id="KW-0812">Transmembrane</keyword>
<gene>
    <name evidence="7" type="primary">LOC113518540</name>
</gene>
<dbReference type="Pfam" id="PF01510">
    <property type="entry name" value="Amidase_2"/>
    <property type="match status" value="1"/>
</dbReference>
<reference evidence="7" key="1">
    <citation type="submission" date="2025-08" db="UniProtKB">
        <authorList>
            <consortium name="RefSeq"/>
        </authorList>
    </citation>
    <scope>IDENTIFICATION</scope>
    <source>
        <tissue evidence="7">Whole larvae</tissue>
    </source>
</reference>
<dbReference type="PANTHER" id="PTHR11022">
    <property type="entry name" value="PEPTIDOGLYCAN RECOGNITION PROTEIN"/>
    <property type="match status" value="1"/>
</dbReference>
<organism evidence="6 7">
    <name type="scientific">Galleria mellonella</name>
    <name type="common">Greater wax moth</name>
    <dbReference type="NCBI Taxonomy" id="7137"/>
    <lineage>
        <taxon>Eukaryota</taxon>
        <taxon>Metazoa</taxon>
        <taxon>Ecdysozoa</taxon>
        <taxon>Arthropoda</taxon>
        <taxon>Hexapoda</taxon>
        <taxon>Insecta</taxon>
        <taxon>Pterygota</taxon>
        <taxon>Neoptera</taxon>
        <taxon>Endopterygota</taxon>
        <taxon>Lepidoptera</taxon>
        <taxon>Glossata</taxon>
        <taxon>Ditrysia</taxon>
        <taxon>Pyraloidea</taxon>
        <taxon>Pyralidae</taxon>
        <taxon>Galleriinae</taxon>
        <taxon>Galleria</taxon>
    </lineage>
</organism>
<dbReference type="SMART" id="SM00701">
    <property type="entry name" value="PGRP"/>
    <property type="match status" value="1"/>
</dbReference>
<evidence type="ECO:0000259" key="5">
    <source>
        <dbReference type="SMART" id="SM00701"/>
    </source>
</evidence>
<proteinExistence type="inferred from homology"/>
<dbReference type="GeneID" id="113518540"/>
<evidence type="ECO:0000256" key="3">
    <source>
        <dbReference type="ARBA" id="ARBA00022859"/>
    </source>
</evidence>
<evidence type="ECO:0000313" key="6">
    <source>
        <dbReference type="Proteomes" id="UP001652740"/>
    </source>
</evidence>
<name>A0A6J1WTV5_GALME</name>
<dbReference type="InterPro" id="IPR036505">
    <property type="entry name" value="Amidase/PGRP_sf"/>
</dbReference>
<evidence type="ECO:0000313" key="7">
    <source>
        <dbReference type="RefSeq" id="XP_026759339.1"/>
    </source>
</evidence>
<keyword evidence="4" id="KW-1133">Transmembrane helix</keyword>
<protein>
    <submittedName>
        <fullName evidence="7">Peptidoglycan-recognition protein SC2-like isoform X3</fullName>
    </submittedName>
</protein>
<dbReference type="Proteomes" id="UP001652740">
    <property type="component" value="Unplaced"/>
</dbReference>
<evidence type="ECO:0000256" key="1">
    <source>
        <dbReference type="ARBA" id="ARBA00007553"/>
    </source>
</evidence>
<dbReference type="GO" id="GO:0008270">
    <property type="term" value="F:zinc ion binding"/>
    <property type="evidence" value="ECO:0007669"/>
    <property type="project" value="InterPro"/>
</dbReference>
<dbReference type="PANTHER" id="PTHR11022:SF41">
    <property type="entry name" value="PEPTIDOGLYCAN-RECOGNITION PROTEIN LC-RELATED"/>
    <property type="match status" value="1"/>
</dbReference>